<evidence type="ECO:0000313" key="1">
    <source>
        <dbReference type="EMBL" id="KAJ1162890.1"/>
    </source>
</evidence>
<accession>A0AAV7SG34</accession>
<organism evidence="1 2">
    <name type="scientific">Pleurodeles waltl</name>
    <name type="common">Iberian ribbed newt</name>
    <dbReference type="NCBI Taxonomy" id="8319"/>
    <lineage>
        <taxon>Eukaryota</taxon>
        <taxon>Metazoa</taxon>
        <taxon>Chordata</taxon>
        <taxon>Craniata</taxon>
        <taxon>Vertebrata</taxon>
        <taxon>Euteleostomi</taxon>
        <taxon>Amphibia</taxon>
        <taxon>Batrachia</taxon>
        <taxon>Caudata</taxon>
        <taxon>Salamandroidea</taxon>
        <taxon>Salamandridae</taxon>
        <taxon>Pleurodelinae</taxon>
        <taxon>Pleurodeles</taxon>
    </lineage>
</organism>
<name>A0AAV7SG34_PLEWA</name>
<proteinExistence type="predicted"/>
<keyword evidence="2" id="KW-1185">Reference proteome</keyword>
<comment type="caution">
    <text evidence="1">The sequence shown here is derived from an EMBL/GenBank/DDBJ whole genome shotgun (WGS) entry which is preliminary data.</text>
</comment>
<sequence>MCDRVFVARIRVGEASLFLGDTRGIGLCQPVEASACSVVKETLADVPELGHGYAGSQDGHEELELRGTEDVIPDFQPPPVFT</sequence>
<gene>
    <name evidence="1" type="ORF">NDU88_003354</name>
</gene>
<dbReference type="AlphaFoldDB" id="A0AAV7SG34"/>
<dbReference type="Proteomes" id="UP001066276">
    <property type="component" value="Chromosome 4_2"/>
</dbReference>
<protein>
    <submittedName>
        <fullName evidence="1">Uncharacterized protein</fullName>
    </submittedName>
</protein>
<dbReference type="EMBL" id="JANPWB010000008">
    <property type="protein sequence ID" value="KAJ1162890.1"/>
    <property type="molecule type" value="Genomic_DNA"/>
</dbReference>
<reference evidence="1" key="1">
    <citation type="journal article" date="2022" name="bioRxiv">
        <title>Sequencing and chromosome-scale assembly of the giantPleurodeles waltlgenome.</title>
        <authorList>
            <person name="Brown T."/>
            <person name="Elewa A."/>
            <person name="Iarovenko S."/>
            <person name="Subramanian E."/>
            <person name="Araus A.J."/>
            <person name="Petzold A."/>
            <person name="Susuki M."/>
            <person name="Suzuki K.-i.T."/>
            <person name="Hayashi T."/>
            <person name="Toyoda A."/>
            <person name="Oliveira C."/>
            <person name="Osipova E."/>
            <person name="Leigh N.D."/>
            <person name="Simon A."/>
            <person name="Yun M.H."/>
        </authorList>
    </citation>
    <scope>NUCLEOTIDE SEQUENCE</scope>
    <source>
        <strain evidence="1">20211129_DDA</strain>
        <tissue evidence="1">Liver</tissue>
    </source>
</reference>
<evidence type="ECO:0000313" key="2">
    <source>
        <dbReference type="Proteomes" id="UP001066276"/>
    </source>
</evidence>